<evidence type="ECO:0000256" key="3">
    <source>
        <dbReference type="ARBA" id="ARBA00022606"/>
    </source>
</evidence>
<dbReference type="AlphaFoldDB" id="A0A1A6GVB0"/>
<keyword evidence="3" id="KW-0716">Sensory transduction</keyword>
<comment type="subcellular location">
    <subcellularLocation>
        <location evidence="1">Cell membrane</location>
        <topology evidence="1">Multi-pass membrane protein</topology>
    </subcellularLocation>
</comment>
<dbReference type="PRINTS" id="PR00245">
    <property type="entry name" value="OLFACTORYR"/>
</dbReference>
<keyword evidence="7" id="KW-0807">Transducer</keyword>
<reference evidence="9 10" key="1">
    <citation type="submission" date="2016-06" db="EMBL/GenBank/DDBJ databases">
        <title>The Draft Genome Sequence and Annotation of the Desert Woodrat Neotoma lepida.</title>
        <authorList>
            <person name="Campbell M."/>
            <person name="Oakeson K.F."/>
            <person name="Yandell M."/>
            <person name="Halpert J.R."/>
            <person name="Dearing D."/>
        </authorList>
    </citation>
    <scope>NUCLEOTIDE SEQUENCE [LARGE SCALE GENOMIC DNA]</scope>
    <source>
        <strain evidence="9">417</strain>
        <tissue evidence="9">Liver</tissue>
    </source>
</reference>
<dbReference type="Proteomes" id="UP000092124">
    <property type="component" value="Unassembled WGS sequence"/>
</dbReference>
<evidence type="ECO:0000256" key="4">
    <source>
        <dbReference type="ARBA" id="ARBA00022692"/>
    </source>
</evidence>
<dbReference type="InterPro" id="IPR000725">
    <property type="entry name" value="Olfact_rcpt"/>
</dbReference>
<dbReference type="STRING" id="56216.A0A1A6GVB0"/>
<evidence type="ECO:0000256" key="6">
    <source>
        <dbReference type="ARBA" id="ARBA00023136"/>
    </source>
</evidence>
<dbReference type="PANTHER" id="PTHR26453">
    <property type="entry name" value="OLFACTORY RECEPTOR"/>
    <property type="match status" value="1"/>
</dbReference>
<keyword evidence="10" id="KW-1185">Reference proteome</keyword>
<proteinExistence type="predicted"/>
<evidence type="ECO:0000256" key="7">
    <source>
        <dbReference type="ARBA" id="ARBA00023224"/>
    </source>
</evidence>
<dbReference type="Pfam" id="PF13853">
    <property type="entry name" value="7tm_4"/>
    <property type="match status" value="1"/>
</dbReference>
<dbReference type="EMBL" id="LZPO01068378">
    <property type="protein sequence ID" value="OBS69570.1"/>
    <property type="molecule type" value="Genomic_DNA"/>
</dbReference>
<feature type="non-terminal residue" evidence="9">
    <location>
        <position position="1"/>
    </location>
</feature>
<dbReference type="OrthoDB" id="9444602at2759"/>
<evidence type="ECO:0000313" key="10">
    <source>
        <dbReference type="Proteomes" id="UP000092124"/>
    </source>
</evidence>
<dbReference type="GO" id="GO:0005886">
    <property type="term" value="C:plasma membrane"/>
    <property type="evidence" value="ECO:0007669"/>
    <property type="project" value="UniProtKB-SubCell"/>
</dbReference>
<evidence type="ECO:0000313" key="9">
    <source>
        <dbReference type="EMBL" id="OBS69570.1"/>
    </source>
</evidence>
<dbReference type="SUPFAM" id="SSF81321">
    <property type="entry name" value="Family A G protein-coupled receptor-like"/>
    <property type="match status" value="1"/>
</dbReference>
<dbReference type="GO" id="GO:0007186">
    <property type="term" value="P:G protein-coupled receptor signaling pathway"/>
    <property type="evidence" value="ECO:0007669"/>
    <property type="project" value="InterPro"/>
</dbReference>
<name>A0A1A6GVB0_NEOLE</name>
<evidence type="ECO:0000256" key="8">
    <source>
        <dbReference type="SAM" id="Phobius"/>
    </source>
</evidence>
<evidence type="ECO:0000256" key="2">
    <source>
        <dbReference type="ARBA" id="ARBA00022475"/>
    </source>
</evidence>
<organism evidence="9 10">
    <name type="scientific">Neotoma lepida</name>
    <name type="common">Desert woodrat</name>
    <dbReference type="NCBI Taxonomy" id="56216"/>
    <lineage>
        <taxon>Eukaryota</taxon>
        <taxon>Metazoa</taxon>
        <taxon>Chordata</taxon>
        <taxon>Craniata</taxon>
        <taxon>Vertebrata</taxon>
        <taxon>Euteleostomi</taxon>
        <taxon>Mammalia</taxon>
        <taxon>Eutheria</taxon>
        <taxon>Euarchontoglires</taxon>
        <taxon>Glires</taxon>
        <taxon>Rodentia</taxon>
        <taxon>Myomorpha</taxon>
        <taxon>Muroidea</taxon>
        <taxon>Cricetidae</taxon>
        <taxon>Neotominae</taxon>
        <taxon>Neotoma</taxon>
    </lineage>
</organism>
<sequence>AILKIKSTQGRCKAFSTCVSHLTVITFFYGPASYIYMRPNSSCSPERDKQISLFYNVFTALLNPVVYSLRNKDIKRAFLK</sequence>
<keyword evidence="4 8" id="KW-0812">Transmembrane</keyword>
<keyword evidence="2" id="KW-1003">Cell membrane</keyword>
<gene>
    <name evidence="9" type="ORF">A6R68_01889</name>
</gene>
<feature type="non-terminal residue" evidence="9">
    <location>
        <position position="80"/>
    </location>
</feature>
<evidence type="ECO:0000256" key="1">
    <source>
        <dbReference type="ARBA" id="ARBA00004651"/>
    </source>
</evidence>
<evidence type="ECO:0008006" key="11">
    <source>
        <dbReference type="Google" id="ProtNLM"/>
    </source>
</evidence>
<dbReference type="Gene3D" id="1.20.1070.10">
    <property type="entry name" value="Rhodopsin 7-helix transmembrane proteins"/>
    <property type="match status" value="1"/>
</dbReference>
<dbReference type="GO" id="GO:0004984">
    <property type="term" value="F:olfactory receptor activity"/>
    <property type="evidence" value="ECO:0007669"/>
    <property type="project" value="InterPro"/>
</dbReference>
<comment type="caution">
    <text evidence="9">The sequence shown here is derived from an EMBL/GenBank/DDBJ whole genome shotgun (WGS) entry which is preliminary data.</text>
</comment>
<evidence type="ECO:0000256" key="5">
    <source>
        <dbReference type="ARBA" id="ARBA00022989"/>
    </source>
</evidence>
<feature type="transmembrane region" description="Helical" evidence="8">
    <location>
        <begin position="12"/>
        <end position="32"/>
    </location>
</feature>
<keyword evidence="6 8" id="KW-0472">Membrane</keyword>
<keyword evidence="5 8" id="KW-1133">Transmembrane helix</keyword>
<protein>
    <recommendedName>
        <fullName evidence="11">G-protein coupled receptors family 1 profile domain-containing protein</fullName>
    </recommendedName>
</protein>
<accession>A0A1A6GVB0</accession>
<feature type="transmembrane region" description="Helical" evidence="8">
    <location>
        <begin position="52"/>
        <end position="70"/>
    </location>
</feature>